<reference evidence="11" key="1">
    <citation type="journal article" date="2016" name="Nat. Commun.">
        <title>Genome analysis of three Pneumocystis species reveals adaptation mechanisms to life exclusively in mammalian hosts.</title>
        <authorList>
            <person name="Ma L."/>
            <person name="Chen Z."/>
            <person name="Huang D.W."/>
            <person name="Kutty G."/>
            <person name="Ishihara M."/>
            <person name="Wang H."/>
            <person name="Abouelleil A."/>
            <person name="Bishop L."/>
            <person name="Davey E."/>
            <person name="Deng R."/>
            <person name="Deng X."/>
            <person name="Fan L."/>
            <person name="Fantoni G."/>
            <person name="Fitzgerald M."/>
            <person name="Gogineni E."/>
            <person name="Goldberg J.M."/>
            <person name="Handley G."/>
            <person name="Hu X."/>
            <person name="Huber C."/>
            <person name="Jiao X."/>
            <person name="Jones K."/>
            <person name="Levin J.Z."/>
            <person name="Liu Y."/>
            <person name="Macdonald P."/>
            <person name="Melnikov A."/>
            <person name="Raley C."/>
            <person name="Sassi M."/>
            <person name="Sherman B.T."/>
            <person name="Song X."/>
            <person name="Sykes S."/>
            <person name="Tran B."/>
            <person name="Walsh L."/>
            <person name="Xia Y."/>
            <person name="Yang J."/>
            <person name="Young S."/>
            <person name="Zeng Q."/>
            <person name="Zheng X."/>
            <person name="Stephens R."/>
            <person name="Nusbaum C."/>
            <person name="Birren B.W."/>
            <person name="Azadi P."/>
            <person name="Lempicki R.A."/>
            <person name="Cuomo C.A."/>
            <person name="Kovacs J.A."/>
        </authorList>
    </citation>
    <scope>NUCLEOTIDE SEQUENCE [LARGE SCALE GENOMIC DNA]</scope>
    <source>
        <strain evidence="11">B123</strain>
    </source>
</reference>
<dbReference type="OMA" id="LVCCMYD"/>
<dbReference type="InterPro" id="IPR001680">
    <property type="entry name" value="WD40_rpt"/>
</dbReference>
<dbReference type="eggNOG" id="KOG0280">
    <property type="taxonomic scope" value="Eukaryota"/>
</dbReference>
<dbReference type="InterPro" id="IPR036322">
    <property type="entry name" value="WD40_repeat_dom_sf"/>
</dbReference>
<dbReference type="PANTHER" id="PTHR46042:SF1">
    <property type="entry name" value="DIPHTHINE METHYLTRANSFERASE"/>
    <property type="match status" value="1"/>
</dbReference>
<evidence type="ECO:0000256" key="6">
    <source>
        <dbReference type="ARBA" id="ARBA00039131"/>
    </source>
</evidence>
<keyword evidence="4" id="KW-0378">Hydrolase</keyword>
<dbReference type="HOGENOM" id="CLU_036100_0_0_1"/>
<comment type="catalytic activity">
    <reaction evidence="7">
        <text>diphthine methyl ester-[translation elongation factor 2] + H2O = diphthine-[translation elongation factor 2] + methanol + H(+)</text>
        <dbReference type="Rhea" id="RHEA:42656"/>
        <dbReference type="Rhea" id="RHEA-COMP:10172"/>
        <dbReference type="Rhea" id="RHEA-COMP:10173"/>
        <dbReference type="ChEBI" id="CHEBI:15377"/>
        <dbReference type="ChEBI" id="CHEBI:15378"/>
        <dbReference type="ChEBI" id="CHEBI:17790"/>
        <dbReference type="ChEBI" id="CHEBI:79005"/>
        <dbReference type="ChEBI" id="CHEBI:82696"/>
        <dbReference type="EC" id="3.1.1.97"/>
    </reaction>
</comment>
<keyword evidence="11" id="KW-1185">Reference proteome</keyword>
<dbReference type="EMBL" id="AFWA02000005">
    <property type="protein sequence ID" value="EMR11624.1"/>
    <property type="molecule type" value="Genomic_DNA"/>
</dbReference>
<dbReference type="PANTHER" id="PTHR46042">
    <property type="entry name" value="DIPHTHINE METHYLTRANSFERASE"/>
    <property type="match status" value="1"/>
</dbReference>
<evidence type="ECO:0000256" key="7">
    <source>
        <dbReference type="ARBA" id="ARBA00047551"/>
    </source>
</evidence>
<evidence type="ECO:0000256" key="5">
    <source>
        <dbReference type="ARBA" id="ARBA00038092"/>
    </source>
</evidence>
<evidence type="ECO:0000256" key="9">
    <source>
        <dbReference type="SAM" id="Phobius"/>
    </source>
</evidence>
<name>M7PMC2_PNEMU</name>
<evidence type="ECO:0000256" key="4">
    <source>
        <dbReference type="ARBA" id="ARBA00022801"/>
    </source>
</evidence>
<dbReference type="VEuPathDB" id="FungiDB:PNEG_00063"/>
<dbReference type="GeneID" id="19893761"/>
<evidence type="ECO:0000256" key="2">
    <source>
        <dbReference type="ARBA" id="ARBA00022574"/>
    </source>
</evidence>
<dbReference type="Pfam" id="PF00400">
    <property type="entry name" value="WD40"/>
    <property type="match status" value="2"/>
</dbReference>
<comment type="caution">
    <text evidence="10">The sequence shown here is derived from an EMBL/GenBank/DDBJ whole genome shotgun (WGS) entry which is preliminary data.</text>
</comment>
<evidence type="ECO:0000313" key="11">
    <source>
        <dbReference type="Proteomes" id="UP000011958"/>
    </source>
</evidence>
<organism evidence="10 11">
    <name type="scientific">Pneumocystis murina (strain B123)</name>
    <name type="common">Mouse pneumocystis pneumonia agent</name>
    <name type="synonym">Pneumocystis carinii f. sp. muris</name>
    <dbReference type="NCBI Taxonomy" id="1069680"/>
    <lineage>
        <taxon>Eukaryota</taxon>
        <taxon>Fungi</taxon>
        <taxon>Dikarya</taxon>
        <taxon>Ascomycota</taxon>
        <taxon>Taphrinomycotina</taxon>
        <taxon>Pneumocystomycetes</taxon>
        <taxon>Pneumocystaceae</taxon>
        <taxon>Pneumocystis</taxon>
    </lineage>
</organism>
<accession>M7PMC2</accession>
<dbReference type="PROSITE" id="PS50082">
    <property type="entry name" value="WD_REPEATS_2"/>
    <property type="match status" value="1"/>
</dbReference>
<keyword evidence="3" id="KW-0677">Repeat</keyword>
<dbReference type="RefSeq" id="XP_007871919.1">
    <property type="nucleotide sequence ID" value="XM_007873728.1"/>
</dbReference>
<gene>
    <name evidence="10" type="ORF">PNEG_00063</name>
</gene>
<keyword evidence="2 8" id="KW-0853">WD repeat</keyword>
<dbReference type="STRING" id="1069680.M7PMC2"/>
<dbReference type="GO" id="GO:0005737">
    <property type="term" value="C:cytoplasm"/>
    <property type="evidence" value="ECO:0007669"/>
    <property type="project" value="TreeGrafter"/>
</dbReference>
<feature type="repeat" description="WD" evidence="8">
    <location>
        <begin position="153"/>
        <end position="194"/>
    </location>
</feature>
<evidence type="ECO:0000313" key="10">
    <source>
        <dbReference type="EMBL" id="EMR11624.1"/>
    </source>
</evidence>
<dbReference type="EC" id="3.1.1.97" evidence="6"/>
<keyword evidence="9" id="KW-0812">Transmembrane</keyword>
<dbReference type="GO" id="GO:0017183">
    <property type="term" value="P:protein histidyl modification to diphthamide"/>
    <property type="evidence" value="ECO:0007669"/>
    <property type="project" value="TreeGrafter"/>
</dbReference>
<dbReference type="GO" id="GO:0061685">
    <property type="term" value="F:diphthine methylesterase activity"/>
    <property type="evidence" value="ECO:0007669"/>
    <property type="project" value="UniProtKB-EC"/>
</dbReference>
<comment type="similarity">
    <text evidence="5">Belongs to the DPH7 family.</text>
</comment>
<proteinExistence type="inferred from homology"/>
<keyword evidence="9" id="KW-0472">Membrane</keyword>
<dbReference type="Gene3D" id="2.130.10.10">
    <property type="entry name" value="YVTN repeat-like/Quinoprotein amine dehydrogenase"/>
    <property type="match status" value="1"/>
</dbReference>
<dbReference type="Proteomes" id="UP000011958">
    <property type="component" value="Unassembled WGS sequence"/>
</dbReference>
<dbReference type="OrthoDB" id="1930760at2759"/>
<dbReference type="SMART" id="SM00320">
    <property type="entry name" value="WD40"/>
    <property type="match status" value="3"/>
</dbReference>
<comment type="pathway">
    <text evidence="1">Protein modification; peptidyl-diphthamide biosynthesis.</text>
</comment>
<sequence length="317" mass="36744">MIAESKYTEYSPYPIDVILFSHIYLNLFVAGSYFLETKNKRKGHLFLYEVDYSGKTIKLIQNLECDAILDMKWISNSQEKLLITNSTGGISIYELLGPCNPILRCIWFKQIFDSNTLILSVSISSIRKSAIVSTSMGDLCIFDLNSLQVLQKWKAHELECWTACYNIDSSAIFSGSDDCTFKIWDIRSSAQPLFTNTKSHEAGVISFISFDKKLITGSFDDHIRLFDSRDFSKNVWKENMSSPWRLVQHSENQFRILGCLMYEGAKLFDLDILENDVYKVRVYKEFVEHESIVYAGDWYNEQEVVTCSFYDKKICLW</sequence>
<evidence type="ECO:0000256" key="3">
    <source>
        <dbReference type="ARBA" id="ARBA00022737"/>
    </source>
</evidence>
<evidence type="ECO:0000256" key="1">
    <source>
        <dbReference type="ARBA" id="ARBA00005156"/>
    </source>
</evidence>
<keyword evidence="9" id="KW-1133">Transmembrane helix</keyword>
<dbReference type="InterPro" id="IPR052415">
    <property type="entry name" value="Diphthine_MTase"/>
</dbReference>
<protein>
    <recommendedName>
        <fullName evidence="6">methylated diphthine methylhydrolase</fullName>
        <ecNumber evidence="6">3.1.1.97</ecNumber>
    </recommendedName>
</protein>
<dbReference type="InterPro" id="IPR015943">
    <property type="entry name" value="WD40/YVTN_repeat-like_dom_sf"/>
</dbReference>
<evidence type="ECO:0000256" key="8">
    <source>
        <dbReference type="PROSITE-ProRule" id="PRU00221"/>
    </source>
</evidence>
<dbReference type="AlphaFoldDB" id="M7PMC2"/>
<dbReference type="SUPFAM" id="SSF50978">
    <property type="entry name" value="WD40 repeat-like"/>
    <property type="match status" value="1"/>
</dbReference>
<feature type="transmembrane region" description="Helical" evidence="9">
    <location>
        <begin position="17"/>
        <end position="35"/>
    </location>
</feature>